<dbReference type="NCBIfam" id="TIGR00460">
    <property type="entry name" value="fmt"/>
    <property type="match status" value="1"/>
</dbReference>
<dbReference type="GO" id="GO:0005739">
    <property type="term" value="C:mitochondrion"/>
    <property type="evidence" value="ECO:0007669"/>
    <property type="project" value="UniProtKB-SubCell"/>
</dbReference>
<evidence type="ECO:0000256" key="5">
    <source>
        <dbReference type="ARBA" id="ARBA00022679"/>
    </source>
</evidence>
<dbReference type="InterPro" id="IPR005793">
    <property type="entry name" value="Formyl_trans_C"/>
</dbReference>
<dbReference type="AlphaFoldDB" id="A0AAV2HW93"/>
<dbReference type="GO" id="GO:0004479">
    <property type="term" value="F:methionyl-tRNA formyltransferase activity"/>
    <property type="evidence" value="ECO:0007669"/>
    <property type="project" value="UniProtKB-EC"/>
</dbReference>
<evidence type="ECO:0000256" key="1">
    <source>
        <dbReference type="ARBA" id="ARBA00004173"/>
    </source>
</evidence>
<accession>A0AAV2HW93</accession>
<evidence type="ECO:0000259" key="11">
    <source>
        <dbReference type="Pfam" id="PF00551"/>
    </source>
</evidence>
<dbReference type="EC" id="2.1.2.9" evidence="3"/>
<dbReference type="PANTHER" id="PTHR11138:SF5">
    <property type="entry name" value="METHIONYL-TRNA FORMYLTRANSFERASE, MITOCHONDRIAL"/>
    <property type="match status" value="1"/>
</dbReference>
<sequence>MNLRQFKNFRSKPPWRVLFFGTDEFSLGTLQTLNENRLSGSSGKCLVDTLHIVHPRTKKQTPIIKYAAMFNLSGHEWPMTQFKNENFYDVGVLASFGHLIPRKIIEAFPYGILNVHPSLLPRWRGAAPLHHTVLNADDKVGLSIMSIQPKHFDAGPLLKQTEVEIPMRCSTSNLRDYLAPKGGKMILEVLANLPEAVITETPQAEVGCTYAHKITPEMSFIDWKNQTLEQIDRQYRALHETTELRTEWAGTTVRLIEMISPHCKPSIPLDSNSLPGLPFYDKATNSIWVRCKDSWAGFPRIVIKKTMTAKEFYNGYLSKSHFQGVTFTSKPNNLFDESYARWIHQRTPS</sequence>
<evidence type="ECO:0000256" key="9">
    <source>
        <dbReference type="ARBA" id="ARBA00052555"/>
    </source>
</evidence>
<organism evidence="13 14">
    <name type="scientific">Lymnaea stagnalis</name>
    <name type="common">Great pond snail</name>
    <name type="synonym">Helix stagnalis</name>
    <dbReference type="NCBI Taxonomy" id="6523"/>
    <lineage>
        <taxon>Eukaryota</taxon>
        <taxon>Metazoa</taxon>
        <taxon>Spiralia</taxon>
        <taxon>Lophotrochozoa</taxon>
        <taxon>Mollusca</taxon>
        <taxon>Gastropoda</taxon>
        <taxon>Heterobranchia</taxon>
        <taxon>Euthyneura</taxon>
        <taxon>Panpulmonata</taxon>
        <taxon>Hygrophila</taxon>
        <taxon>Lymnaeoidea</taxon>
        <taxon>Lymnaeidae</taxon>
        <taxon>Lymnaea</taxon>
    </lineage>
</organism>
<comment type="caution">
    <text evidence="13">The sequence shown here is derived from an EMBL/GenBank/DDBJ whole genome shotgun (WGS) entry which is preliminary data.</text>
</comment>
<dbReference type="InterPro" id="IPR011034">
    <property type="entry name" value="Formyl_transferase-like_C_sf"/>
</dbReference>
<proteinExistence type="inferred from homology"/>
<evidence type="ECO:0000259" key="12">
    <source>
        <dbReference type="Pfam" id="PF02911"/>
    </source>
</evidence>
<dbReference type="Pfam" id="PF02911">
    <property type="entry name" value="Formyl_trans_C"/>
    <property type="match status" value="1"/>
</dbReference>
<evidence type="ECO:0000256" key="4">
    <source>
        <dbReference type="ARBA" id="ARBA00014185"/>
    </source>
</evidence>
<evidence type="ECO:0000256" key="10">
    <source>
        <dbReference type="ARBA" id="ARBA00057846"/>
    </source>
</evidence>
<dbReference type="Gene3D" id="3.40.50.12230">
    <property type="match status" value="1"/>
</dbReference>
<keyword evidence="8" id="KW-0496">Mitochondrion</keyword>
<reference evidence="13 14" key="1">
    <citation type="submission" date="2024-04" db="EMBL/GenBank/DDBJ databases">
        <authorList>
            <consortium name="Genoscope - CEA"/>
            <person name="William W."/>
        </authorList>
    </citation>
    <scope>NUCLEOTIDE SEQUENCE [LARGE SCALE GENOMIC DNA]</scope>
</reference>
<dbReference type="InterPro" id="IPR041711">
    <property type="entry name" value="Met-tRNA-FMT_N"/>
</dbReference>
<dbReference type="PANTHER" id="PTHR11138">
    <property type="entry name" value="METHIONYL-TRNA FORMYLTRANSFERASE"/>
    <property type="match status" value="1"/>
</dbReference>
<evidence type="ECO:0000256" key="2">
    <source>
        <dbReference type="ARBA" id="ARBA00010699"/>
    </source>
</evidence>
<keyword evidence="5" id="KW-0808">Transferase</keyword>
<dbReference type="EMBL" id="CAXITT010000300">
    <property type="protein sequence ID" value="CAL1538477.1"/>
    <property type="molecule type" value="Genomic_DNA"/>
</dbReference>
<dbReference type="CDD" id="cd08646">
    <property type="entry name" value="FMT_core_Met-tRNA-FMT_N"/>
    <property type="match status" value="1"/>
</dbReference>
<dbReference type="Proteomes" id="UP001497497">
    <property type="component" value="Unassembled WGS sequence"/>
</dbReference>
<keyword evidence="14" id="KW-1185">Reference proteome</keyword>
<dbReference type="InterPro" id="IPR005794">
    <property type="entry name" value="Fmt"/>
</dbReference>
<comment type="similarity">
    <text evidence="2">Belongs to the Fmt family.</text>
</comment>
<evidence type="ECO:0000256" key="7">
    <source>
        <dbReference type="ARBA" id="ARBA00022946"/>
    </source>
</evidence>
<comment type="function">
    <text evidence="10">Methionyl-tRNA formyltransferase that formylates methionyl-tRNA in mitochondria and is crucial for translation initiation.</text>
</comment>
<keyword evidence="6" id="KW-0648">Protein biosynthesis</keyword>
<evidence type="ECO:0000256" key="8">
    <source>
        <dbReference type="ARBA" id="ARBA00023128"/>
    </source>
</evidence>
<dbReference type="SUPFAM" id="SSF50486">
    <property type="entry name" value="FMT C-terminal domain-like"/>
    <property type="match status" value="1"/>
</dbReference>
<evidence type="ECO:0000313" key="14">
    <source>
        <dbReference type="Proteomes" id="UP001497497"/>
    </source>
</evidence>
<dbReference type="InterPro" id="IPR002376">
    <property type="entry name" value="Formyl_transf_N"/>
</dbReference>
<evidence type="ECO:0000256" key="3">
    <source>
        <dbReference type="ARBA" id="ARBA00012261"/>
    </source>
</evidence>
<evidence type="ECO:0000313" key="13">
    <source>
        <dbReference type="EMBL" id="CAL1538477.1"/>
    </source>
</evidence>
<dbReference type="FunFam" id="3.40.50.12230:FF:000003">
    <property type="entry name" value="methionyl-tRNA formyltransferase, mitochondrial"/>
    <property type="match status" value="1"/>
</dbReference>
<feature type="domain" description="Formyl transferase C-terminal" evidence="12">
    <location>
        <begin position="213"/>
        <end position="316"/>
    </location>
</feature>
<name>A0AAV2HW93_LYMST</name>
<dbReference type="SUPFAM" id="SSF53328">
    <property type="entry name" value="Formyltransferase"/>
    <property type="match status" value="1"/>
</dbReference>
<dbReference type="InterPro" id="IPR036477">
    <property type="entry name" value="Formyl_transf_N_sf"/>
</dbReference>
<comment type="catalytic activity">
    <reaction evidence="9">
        <text>L-methionyl-tRNA(fMet) + (6R)-10-formyltetrahydrofolate = N-formyl-L-methionyl-tRNA(fMet) + (6S)-5,6,7,8-tetrahydrofolate + H(+)</text>
        <dbReference type="Rhea" id="RHEA:24380"/>
        <dbReference type="Rhea" id="RHEA-COMP:9952"/>
        <dbReference type="Rhea" id="RHEA-COMP:9953"/>
        <dbReference type="ChEBI" id="CHEBI:15378"/>
        <dbReference type="ChEBI" id="CHEBI:57453"/>
        <dbReference type="ChEBI" id="CHEBI:78530"/>
        <dbReference type="ChEBI" id="CHEBI:78844"/>
        <dbReference type="ChEBI" id="CHEBI:195366"/>
        <dbReference type="EC" id="2.1.2.9"/>
    </reaction>
    <physiologicalReaction direction="left-to-right" evidence="9">
        <dbReference type="Rhea" id="RHEA:24381"/>
    </physiologicalReaction>
</comment>
<protein>
    <recommendedName>
        <fullName evidence="4">Methionyl-tRNA formyltransferase, mitochondrial</fullName>
        <ecNumber evidence="3">2.1.2.9</ecNumber>
    </recommendedName>
</protein>
<dbReference type="Pfam" id="PF00551">
    <property type="entry name" value="Formyl_trans_N"/>
    <property type="match status" value="1"/>
</dbReference>
<evidence type="ECO:0000256" key="6">
    <source>
        <dbReference type="ARBA" id="ARBA00022917"/>
    </source>
</evidence>
<gene>
    <name evidence="13" type="ORF">GSLYS_00012298001</name>
</gene>
<feature type="domain" description="Formyl transferase N-terminal" evidence="11">
    <location>
        <begin position="88"/>
        <end position="190"/>
    </location>
</feature>
<comment type="subcellular location">
    <subcellularLocation>
        <location evidence="1">Mitochondrion</location>
    </subcellularLocation>
</comment>
<keyword evidence="7" id="KW-0809">Transit peptide</keyword>